<reference evidence="6" key="2">
    <citation type="submission" date="2023-11" db="UniProtKB">
        <authorList>
            <consortium name="WormBaseParasite"/>
        </authorList>
    </citation>
    <scope>IDENTIFICATION</scope>
</reference>
<evidence type="ECO:0000259" key="4">
    <source>
        <dbReference type="Pfam" id="PF14381"/>
    </source>
</evidence>
<dbReference type="SMART" id="SM00185">
    <property type="entry name" value="ARM"/>
    <property type="match status" value="8"/>
</dbReference>
<dbReference type="AlphaFoldDB" id="A0AA85FTH2"/>
<evidence type="ECO:0000256" key="1">
    <source>
        <dbReference type="ARBA" id="ARBA00022737"/>
    </source>
</evidence>
<dbReference type="Pfam" id="PF00514">
    <property type="entry name" value="Arm"/>
    <property type="match status" value="1"/>
</dbReference>
<dbReference type="PANTHER" id="PTHR46618">
    <property type="entry name" value="ARMADILLO REPEAT-CONTAINING PROTEIN 3"/>
    <property type="match status" value="1"/>
</dbReference>
<dbReference type="Gene3D" id="1.25.10.10">
    <property type="entry name" value="Leucine-rich Repeat Variant"/>
    <property type="match status" value="3"/>
</dbReference>
<dbReference type="PROSITE" id="PS50176">
    <property type="entry name" value="ARM_REPEAT"/>
    <property type="match status" value="1"/>
</dbReference>
<reference evidence="5" key="1">
    <citation type="submission" date="2022-06" db="EMBL/GenBank/DDBJ databases">
        <authorList>
            <person name="Berger JAMES D."/>
            <person name="Berger JAMES D."/>
        </authorList>
    </citation>
    <scope>NUCLEOTIDE SEQUENCE [LARGE SCALE GENOMIC DNA]</scope>
</reference>
<keyword evidence="1" id="KW-0677">Repeat</keyword>
<sequence>MNPVEMTAGKKGKRDDISAADSFDEVVVGLHQAESAVLMLKSPEDDVKTRACEALYKFSNKSDENKKALISLNILEYLQPLIRDENKVVKRNSVLVYGVLSSLPSARSIIRKLPNIVTNLLKLLDSEEFETTKEFAAMTLSHLCLEYAGIYELIEHKCFSVIIPCLKSPDPDVQKNTLDIIYMLLQDFEARPMLKASEGLETLIELLVSEYPVIQDLVLKVFARATQDSIIRTALRDMNALDAFVDIIGVPEFNDIHVSALQVIANLLNDTECVKHLVSQGSLQKLLHFITDRQVYNESDIKVNSANQQQNKDKNTKGRKPSPKKGDKKKSSRGEPDGKKDEEKPPSNTLPEAKIHTCNALMRAACKEETRKILHDADVERMLVSLLSHEDEGVRSASAQVIAILSESSVCQDRIAELGGPELLIRMTRSDHRELKSAGATALAALTTGNGSICREVASRNSGLEALLSCLHISDPEVDLITVGGLVALTNLAIEETTRPKVLHVITAKLFIPTLNSNSVLTQSKAALAVASLISEPHTVQQFVQLGGLSSLLNLIQSTNNDVRRSACWAIASLTADHTAAVTLSRLNGITILQTLNESITRKNAFTELALKRVLDANLMAKFALTGYLDFVDHIPDLFYDPGQITDPSQFLTLDEYNEQSVNDRRPIFLINLQKCDIVSSSDCVQSQVSSDTKTDDLKQDDLNYFNEMKYPFDSTLHDWLNTAVKQITPINELKEQIKSLGEFVASCYGGSVSKDEQITLRNELSLAQLRCQLNSNLIPIGLIKQGSFLQRALVFKLLADRIGLPTNLIRGTYGRSFNEVLIEPENSKSQTYRDLCVVDLMFEPGKLLKSSTSEALEYTSIAC</sequence>
<organism evidence="5 6">
    <name type="scientific">Schistosoma rodhaini</name>
    <dbReference type="NCBI Taxonomy" id="6188"/>
    <lineage>
        <taxon>Eukaryota</taxon>
        <taxon>Metazoa</taxon>
        <taxon>Spiralia</taxon>
        <taxon>Lophotrochozoa</taxon>
        <taxon>Platyhelminthes</taxon>
        <taxon>Trematoda</taxon>
        <taxon>Digenea</taxon>
        <taxon>Strigeidida</taxon>
        <taxon>Schistosomatoidea</taxon>
        <taxon>Schistosomatidae</taxon>
        <taxon>Schistosoma</taxon>
    </lineage>
</organism>
<dbReference type="SUPFAM" id="SSF48371">
    <property type="entry name" value="ARM repeat"/>
    <property type="match status" value="2"/>
</dbReference>
<dbReference type="PANTHER" id="PTHR46618:SF1">
    <property type="entry name" value="ARMADILLO REPEAT-CONTAINING PROTEIN 3"/>
    <property type="match status" value="1"/>
</dbReference>
<feature type="region of interest" description="Disordered" evidence="3">
    <location>
        <begin position="303"/>
        <end position="354"/>
    </location>
</feature>
<proteinExistence type="predicted"/>
<keyword evidence="5" id="KW-1185">Reference proteome</keyword>
<feature type="repeat" description="ARM" evidence="2">
    <location>
        <begin position="547"/>
        <end position="589"/>
    </location>
</feature>
<dbReference type="Pfam" id="PF14381">
    <property type="entry name" value="EDR1_CTR1_ARMC3_pept"/>
    <property type="match status" value="1"/>
</dbReference>
<dbReference type="InterPro" id="IPR052441">
    <property type="entry name" value="Armadillo-Ser/Thr_Kinase"/>
</dbReference>
<dbReference type="InterPro" id="IPR016024">
    <property type="entry name" value="ARM-type_fold"/>
</dbReference>
<evidence type="ECO:0000313" key="6">
    <source>
        <dbReference type="WBParaSite" id="SRDH1_64150.2"/>
    </source>
</evidence>
<feature type="compositionally biased region" description="Basic and acidic residues" evidence="3">
    <location>
        <begin position="332"/>
        <end position="345"/>
    </location>
</feature>
<evidence type="ECO:0000256" key="3">
    <source>
        <dbReference type="SAM" id="MobiDB-lite"/>
    </source>
</evidence>
<accession>A0AA85FTH2</accession>
<dbReference type="InterPro" id="IPR000225">
    <property type="entry name" value="Armadillo"/>
</dbReference>
<feature type="domain" description="EDR1/CTR1/ARMC3-like peptidase-like" evidence="4">
    <location>
        <begin position="672"/>
        <end position="848"/>
    </location>
</feature>
<dbReference type="Proteomes" id="UP000050792">
    <property type="component" value="Unassembled WGS sequence"/>
</dbReference>
<dbReference type="InterPro" id="IPR011989">
    <property type="entry name" value="ARM-like"/>
</dbReference>
<dbReference type="InterPro" id="IPR055164">
    <property type="entry name" value="EDR1/CTR1/ARMC3-like_pept-like"/>
</dbReference>
<feature type="compositionally biased region" description="Basic residues" evidence="3">
    <location>
        <begin position="317"/>
        <end position="331"/>
    </location>
</feature>
<dbReference type="WBParaSite" id="SRDH1_64150.2">
    <property type="protein sequence ID" value="SRDH1_64150.2"/>
    <property type="gene ID" value="SRDH1_64150"/>
</dbReference>
<evidence type="ECO:0000313" key="5">
    <source>
        <dbReference type="Proteomes" id="UP000050792"/>
    </source>
</evidence>
<protein>
    <recommendedName>
        <fullName evidence="4">EDR1/CTR1/ARMC3-like peptidase-like domain-containing protein</fullName>
    </recommendedName>
</protein>
<name>A0AA85FTH2_9TREM</name>
<evidence type="ECO:0000256" key="2">
    <source>
        <dbReference type="PROSITE-ProRule" id="PRU00259"/>
    </source>
</evidence>